<evidence type="ECO:0000256" key="1">
    <source>
        <dbReference type="SAM" id="MobiDB-lite"/>
    </source>
</evidence>
<name>A0A061S1I6_9CHLO</name>
<feature type="non-terminal residue" evidence="2">
    <location>
        <position position="67"/>
    </location>
</feature>
<feature type="compositionally biased region" description="Basic and acidic residues" evidence="1">
    <location>
        <begin position="1"/>
        <end position="10"/>
    </location>
</feature>
<accession>A0A061S1I6</accession>
<feature type="non-terminal residue" evidence="2">
    <location>
        <position position="1"/>
    </location>
</feature>
<proteinExistence type="predicted"/>
<dbReference type="AlphaFoldDB" id="A0A061S1I6"/>
<evidence type="ECO:0000313" key="2">
    <source>
        <dbReference type="EMBL" id="JAC76785.1"/>
    </source>
</evidence>
<protein>
    <submittedName>
        <fullName evidence="2">Uncharacterized protein</fullName>
    </submittedName>
</protein>
<sequence length="67" mass="7436">FRFKDIREPRSPSPGSRFGSPPSPSPSLIPRSPHEVTHREARCELFTHTHTLTHSQRGSVCGEGENG</sequence>
<feature type="region of interest" description="Disordered" evidence="1">
    <location>
        <begin position="1"/>
        <end position="37"/>
    </location>
</feature>
<organism evidence="2">
    <name type="scientific">Tetraselmis sp. GSL018</name>
    <dbReference type="NCBI Taxonomy" id="582737"/>
    <lineage>
        <taxon>Eukaryota</taxon>
        <taxon>Viridiplantae</taxon>
        <taxon>Chlorophyta</taxon>
        <taxon>core chlorophytes</taxon>
        <taxon>Chlorodendrophyceae</taxon>
        <taxon>Chlorodendrales</taxon>
        <taxon>Chlorodendraceae</taxon>
        <taxon>Tetraselmis</taxon>
    </lineage>
</organism>
<reference evidence="2" key="1">
    <citation type="submission" date="2014-05" db="EMBL/GenBank/DDBJ databases">
        <title>The transcriptome of the halophilic microalga Tetraselmis sp. GSL018 isolated from the Great Salt Lake, Utah.</title>
        <authorList>
            <person name="Jinkerson R.E."/>
            <person name="D'Adamo S."/>
            <person name="Posewitz M.C."/>
        </authorList>
    </citation>
    <scope>NUCLEOTIDE SEQUENCE</scope>
    <source>
        <strain evidence="2">GSL018</strain>
    </source>
</reference>
<gene>
    <name evidence="2" type="ORF">TSPGSL018_19271</name>
</gene>
<dbReference type="EMBL" id="GBEZ01008775">
    <property type="protein sequence ID" value="JAC76785.1"/>
    <property type="molecule type" value="Transcribed_RNA"/>
</dbReference>